<keyword evidence="4" id="KW-0460">Magnesium</keyword>
<keyword evidence="3" id="KW-0479">Metal-binding</keyword>
<dbReference type="GO" id="GO:0045337">
    <property type="term" value="P:farnesyl diphosphate biosynthetic process"/>
    <property type="evidence" value="ECO:0007669"/>
    <property type="project" value="TreeGrafter"/>
</dbReference>
<dbReference type="Proteomes" id="UP000094527">
    <property type="component" value="Unassembled WGS sequence"/>
</dbReference>
<comment type="cofactor">
    <cofactor evidence="1">
        <name>Mg(2+)</name>
        <dbReference type="ChEBI" id="CHEBI:18420"/>
    </cofactor>
</comment>
<dbReference type="GO" id="GO:0004161">
    <property type="term" value="F:dimethylallyltranstransferase activity"/>
    <property type="evidence" value="ECO:0007669"/>
    <property type="project" value="TreeGrafter"/>
</dbReference>
<gene>
    <name evidence="8" type="ORF">Ocin01_15780</name>
</gene>
<dbReference type="GO" id="GO:0004337">
    <property type="term" value="F:(2E,6E)-farnesyl diphosphate synthase activity"/>
    <property type="evidence" value="ECO:0007669"/>
    <property type="project" value="TreeGrafter"/>
</dbReference>
<dbReference type="Gene3D" id="1.10.600.10">
    <property type="entry name" value="Farnesyl Diphosphate Synthase"/>
    <property type="match status" value="1"/>
</dbReference>
<protein>
    <recommendedName>
        <fullName evidence="6">Farnesyl pyrophosphate synthase</fullName>
    </recommendedName>
</protein>
<evidence type="ECO:0000256" key="1">
    <source>
        <dbReference type="ARBA" id="ARBA00001946"/>
    </source>
</evidence>
<comment type="pathway">
    <text evidence="5">Pheromone biosynthesis.</text>
</comment>
<dbReference type="CDD" id="cd00685">
    <property type="entry name" value="Trans_IPPS_HT"/>
    <property type="match status" value="1"/>
</dbReference>
<dbReference type="OrthoDB" id="10257492at2759"/>
<dbReference type="AlphaFoldDB" id="A0A1D2MDB2"/>
<dbReference type="InterPro" id="IPR033749">
    <property type="entry name" value="Polyprenyl_synt_CS"/>
</dbReference>
<dbReference type="OMA" id="THESRQW"/>
<dbReference type="SFLD" id="SFLDS00005">
    <property type="entry name" value="Isoprenoid_Synthase_Type_I"/>
    <property type="match status" value="1"/>
</dbReference>
<evidence type="ECO:0000256" key="7">
    <source>
        <dbReference type="RuleBase" id="RU004466"/>
    </source>
</evidence>
<keyword evidence="2 7" id="KW-0808">Transferase</keyword>
<dbReference type="GO" id="GO:0042811">
    <property type="term" value="P:pheromone biosynthetic process"/>
    <property type="evidence" value="ECO:0007669"/>
    <property type="project" value="UniProtKB-ARBA"/>
</dbReference>
<evidence type="ECO:0000313" key="8">
    <source>
        <dbReference type="EMBL" id="ODM90902.1"/>
    </source>
</evidence>
<dbReference type="InterPro" id="IPR039702">
    <property type="entry name" value="FPS1-like"/>
</dbReference>
<dbReference type="PANTHER" id="PTHR11525:SF0">
    <property type="entry name" value="FARNESYL PYROPHOSPHATE SYNTHASE"/>
    <property type="match status" value="1"/>
</dbReference>
<sequence length="425" mass="49259">MKSNFTRMLKVGRECVSRQCNYSSYRTPILVSNISSYKTKCESIVGNSIAPPLSTFTPVRGLAQIGQNIIERPQLLTEAERKDFMHVYQTIVKDLLEMPSMEDMKETNRWVERVLHYNVTHGKHIRGQTTAMAYKHFALGNLTNENMRLSYILGWCVEILHAGFLLLDDIMDASETRRGRQCWYKVDNLGLTAINDGMLLETSIYQILGKFFKDKNYFNQATKLIFDVMYQTVSGECLDLRTGKERMEKYTMERYTAVVKYKTSLYSIYLPFALAMTMAEIDDPALFQEVRSVALEMGHFLQARDDFLDCFGDVEITGKVGTDIETCKCSWLFVVAMENCSPEQKKLLMENYGQPEPEKVSVVKNLYDELRLEDMYRQYEEQAYNSICTQIQQMNNRLPKEVFLFMLHANTAQVKTFVSNNKHIK</sequence>
<keyword evidence="9" id="KW-1185">Reference proteome</keyword>
<accession>A0A1D2MDB2</accession>
<dbReference type="Pfam" id="PF00348">
    <property type="entry name" value="polyprenyl_synt"/>
    <property type="match status" value="1"/>
</dbReference>
<evidence type="ECO:0000313" key="9">
    <source>
        <dbReference type="Proteomes" id="UP000094527"/>
    </source>
</evidence>
<comment type="similarity">
    <text evidence="7">Belongs to the FPP/GGPP synthase family.</text>
</comment>
<comment type="caution">
    <text evidence="8">The sequence shown here is derived from an EMBL/GenBank/DDBJ whole genome shotgun (WGS) entry which is preliminary data.</text>
</comment>
<dbReference type="PROSITE" id="PS00723">
    <property type="entry name" value="POLYPRENYL_SYNTHASE_1"/>
    <property type="match status" value="1"/>
</dbReference>
<name>A0A1D2MDB2_ORCCI</name>
<dbReference type="InterPro" id="IPR008949">
    <property type="entry name" value="Isoprenoid_synthase_dom_sf"/>
</dbReference>
<dbReference type="STRING" id="48709.A0A1D2MDB2"/>
<dbReference type="EMBL" id="LJIJ01001753">
    <property type="protein sequence ID" value="ODM90902.1"/>
    <property type="molecule type" value="Genomic_DNA"/>
</dbReference>
<evidence type="ECO:0000256" key="3">
    <source>
        <dbReference type="ARBA" id="ARBA00022723"/>
    </source>
</evidence>
<evidence type="ECO:0000256" key="5">
    <source>
        <dbReference type="ARBA" id="ARBA00033740"/>
    </source>
</evidence>
<dbReference type="GO" id="GO:0046872">
    <property type="term" value="F:metal ion binding"/>
    <property type="evidence" value="ECO:0007669"/>
    <property type="project" value="UniProtKB-KW"/>
</dbReference>
<dbReference type="SUPFAM" id="SSF48576">
    <property type="entry name" value="Terpenoid synthases"/>
    <property type="match status" value="1"/>
</dbReference>
<evidence type="ECO:0000256" key="2">
    <source>
        <dbReference type="ARBA" id="ARBA00022679"/>
    </source>
</evidence>
<dbReference type="PANTHER" id="PTHR11525">
    <property type="entry name" value="FARNESYL-PYROPHOSPHATE SYNTHETASE"/>
    <property type="match status" value="1"/>
</dbReference>
<reference evidence="8 9" key="1">
    <citation type="journal article" date="2016" name="Genome Biol. Evol.">
        <title>Gene Family Evolution Reflects Adaptation to Soil Environmental Stressors in the Genome of the Collembolan Orchesella cincta.</title>
        <authorList>
            <person name="Faddeeva-Vakhrusheva A."/>
            <person name="Derks M.F."/>
            <person name="Anvar S.Y."/>
            <person name="Agamennone V."/>
            <person name="Suring W."/>
            <person name="Smit S."/>
            <person name="van Straalen N.M."/>
            <person name="Roelofs D."/>
        </authorList>
    </citation>
    <scope>NUCLEOTIDE SEQUENCE [LARGE SCALE GENOMIC DNA]</scope>
    <source>
        <tissue evidence="8">Mixed pool</tissue>
    </source>
</reference>
<dbReference type="InterPro" id="IPR000092">
    <property type="entry name" value="Polyprenyl_synt"/>
</dbReference>
<evidence type="ECO:0000256" key="4">
    <source>
        <dbReference type="ARBA" id="ARBA00022842"/>
    </source>
</evidence>
<dbReference type="GO" id="GO:0005737">
    <property type="term" value="C:cytoplasm"/>
    <property type="evidence" value="ECO:0007669"/>
    <property type="project" value="TreeGrafter"/>
</dbReference>
<organism evidence="8 9">
    <name type="scientific">Orchesella cincta</name>
    <name type="common">Springtail</name>
    <name type="synonym">Podura cincta</name>
    <dbReference type="NCBI Taxonomy" id="48709"/>
    <lineage>
        <taxon>Eukaryota</taxon>
        <taxon>Metazoa</taxon>
        <taxon>Ecdysozoa</taxon>
        <taxon>Arthropoda</taxon>
        <taxon>Hexapoda</taxon>
        <taxon>Collembola</taxon>
        <taxon>Entomobryomorpha</taxon>
        <taxon>Entomobryoidea</taxon>
        <taxon>Orchesellidae</taxon>
        <taxon>Orchesellinae</taxon>
        <taxon>Orchesella</taxon>
    </lineage>
</organism>
<proteinExistence type="inferred from homology"/>
<evidence type="ECO:0000256" key="6">
    <source>
        <dbReference type="ARBA" id="ARBA00034546"/>
    </source>
</evidence>